<reference evidence="14 15" key="1">
    <citation type="journal article" date="2018" name="Genome Biol. Evol.">
        <title>Complete Genome Sequence of Streptococcus ruminantium sp. nov. GUT-187T (=DSM 104980T =JCM 31869T), the Type Strain of S. ruminantium, and Comparison with Genome Sequences of Streptococcus suis Strains.</title>
        <authorList>
            <person name="Tohya M."/>
            <person name="Sekizaki T."/>
            <person name="Miyoshi-Akiyama T."/>
        </authorList>
    </citation>
    <scope>NUCLEOTIDE SEQUENCE [LARGE SCALE GENOMIC DNA]</scope>
    <source>
        <strain evidence="14 15">GUT187T</strain>
    </source>
</reference>
<keyword evidence="6 12" id="KW-1003">Cell membrane</keyword>
<dbReference type="InterPro" id="IPR011862">
    <property type="entry name" value="Phos-bd"/>
</dbReference>
<dbReference type="KEGG" id="srq:SR187_4105"/>
<keyword evidence="8" id="KW-0732">Signal</keyword>
<comment type="function">
    <text evidence="12">Involved in the system for phosphate transport across the cytoplasmic membrane.</text>
</comment>
<dbReference type="Proteomes" id="UP000269331">
    <property type="component" value="Chromosome"/>
</dbReference>
<keyword evidence="7 12" id="KW-0592">Phosphate transport</keyword>
<feature type="domain" description="PBP" evidence="13">
    <location>
        <begin position="47"/>
        <end position="274"/>
    </location>
</feature>
<evidence type="ECO:0000256" key="4">
    <source>
        <dbReference type="ARBA" id="ARBA00011529"/>
    </source>
</evidence>
<dbReference type="AlphaFoldDB" id="A0A2Z5TM46"/>
<keyword evidence="5 12" id="KW-0813">Transport</keyword>
<evidence type="ECO:0000256" key="5">
    <source>
        <dbReference type="ARBA" id="ARBA00022448"/>
    </source>
</evidence>
<comment type="subcellular location">
    <subcellularLocation>
        <location evidence="2 12">Cell membrane</location>
        <topology evidence="2 12">Lipid-anchor</topology>
    </subcellularLocation>
</comment>
<comment type="similarity">
    <text evidence="3 12">Belongs to the PstS family.</text>
</comment>
<evidence type="ECO:0000256" key="7">
    <source>
        <dbReference type="ARBA" id="ARBA00022592"/>
    </source>
</evidence>
<dbReference type="CDD" id="cd13653">
    <property type="entry name" value="PBP2_phosphate_like_1"/>
    <property type="match status" value="1"/>
</dbReference>
<evidence type="ECO:0000313" key="14">
    <source>
        <dbReference type="EMBL" id="BBA92429.1"/>
    </source>
</evidence>
<dbReference type="Pfam" id="PF12849">
    <property type="entry name" value="PBP_like_2"/>
    <property type="match status" value="1"/>
</dbReference>
<dbReference type="GO" id="GO:0006817">
    <property type="term" value="P:phosphate ion transport"/>
    <property type="evidence" value="ECO:0007669"/>
    <property type="project" value="UniProtKB-UniRule"/>
</dbReference>
<dbReference type="InterPro" id="IPR050811">
    <property type="entry name" value="Phosphate_ABC_transporter"/>
</dbReference>
<name>A0A2Z5TM46_9STRE</name>
<organism evidence="14 15">
    <name type="scientific">Streptococcus ruminantium</name>
    <dbReference type="NCBI Taxonomy" id="1917441"/>
    <lineage>
        <taxon>Bacteria</taxon>
        <taxon>Bacillati</taxon>
        <taxon>Bacillota</taxon>
        <taxon>Bacilli</taxon>
        <taxon>Lactobacillales</taxon>
        <taxon>Streptococcaceae</taxon>
        <taxon>Streptococcus</taxon>
    </lineage>
</organism>
<evidence type="ECO:0000256" key="8">
    <source>
        <dbReference type="ARBA" id="ARBA00022729"/>
    </source>
</evidence>
<comment type="subunit">
    <text evidence="4 12">The complex is composed of two ATP-binding proteins (PstB), two transmembrane proteins (PstC and PstA) and a solute-binding protein (PstS).</text>
</comment>
<evidence type="ECO:0000256" key="12">
    <source>
        <dbReference type="RuleBase" id="RU367119"/>
    </source>
</evidence>
<evidence type="ECO:0000256" key="3">
    <source>
        <dbReference type="ARBA" id="ARBA00008725"/>
    </source>
</evidence>
<protein>
    <recommendedName>
        <fullName evidence="12">Phosphate-binding protein</fullName>
    </recommendedName>
</protein>
<accession>A0A2Z5TM46</accession>
<dbReference type="PANTHER" id="PTHR30570:SF4">
    <property type="entry name" value="PHOSPHATE-BINDING PROTEIN PSTS 1"/>
    <property type="match status" value="1"/>
</dbReference>
<evidence type="ECO:0000256" key="11">
    <source>
        <dbReference type="ARBA" id="ARBA00023288"/>
    </source>
</evidence>
<gene>
    <name evidence="14" type="ORF">SR187_4105</name>
</gene>
<dbReference type="PANTHER" id="PTHR30570">
    <property type="entry name" value="PERIPLASMIC PHOSPHATE BINDING COMPONENT OF PHOSPHATE ABC TRANSPORTER"/>
    <property type="match status" value="1"/>
</dbReference>
<sequence length="305" mass="32537">MMNKGDSIEKCKGKNEMKKKQKLGIAAFFLLGSLVFSGCSSWIDRGESITAVGSTALQPLVEAAADEFASSNIGKSVNVQGGGSGTGLSQVQSGAVQIGNSDVFAEEKEGIDAGKLVDHQVAVAGLAVIVNEKVTVGDITTEELRKIFTGEITNWKELGGEDLPISIINRAASSGSRATFDSVIMDGKPAVQSQEQDSNGMVKSIVAQTPGSISYLSFAYVDTSVKTIKLNGFAPTTENVATNAWPIWSYEHMYTMGKPTELTKEFLEYMMSDEVQKGIVESMGYISINDMKVVKSADGTVTEKE</sequence>
<dbReference type="EMBL" id="AP018400">
    <property type="protein sequence ID" value="BBA92429.1"/>
    <property type="molecule type" value="Genomic_DNA"/>
</dbReference>
<dbReference type="GO" id="GO:0005886">
    <property type="term" value="C:plasma membrane"/>
    <property type="evidence" value="ECO:0007669"/>
    <property type="project" value="UniProtKB-SubCell"/>
</dbReference>
<dbReference type="GO" id="GO:0042301">
    <property type="term" value="F:phosphate ion binding"/>
    <property type="evidence" value="ECO:0007669"/>
    <property type="project" value="UniProtKB-UniRule"/>
</dbReference>
<evidence type="ECO:0000313" key="15">
    <source>
        <dbReference type="Proteomes" id="UP000269331"/>
    </source>
</evidence>
<dbReference type="Gene3D" id="3.40.190.10">
    <property type="entry name" value="Periplasmic binding protein-like II"/>
    <property type="match status" value="2"/>
</dbReference>
<comment type="function">
    <text evidence="1">Part of the ABC transporter complex PstSACB involved in phosphate import.</text>
</comment>
<dbReference type="SUPFAM" id="SSF53850">
    <property type="entry name" value="Periplasmic binding protein-like II"/>
    <property type="match status" value="1"/>
</dbReference>
<evidence type="ECO:0000259" key="13">
    <source>
        <dbReference type="Pfam" id="PF12849"/>
    </source>
</evidence>
<evidence type="ECO:0000256" key="6">
    <source>
        <dbReference type="ARBA" id="ARBA00022475"/>
    </source>
</evidence>
<keyword evidence="10 12" id="KW-0564">Palmitate</keyword>
<dbReference type="FunFam" id="3.40.190.10:FF:000107">
    <property type="entry name" value="Phosphate ABC transporter, phosphate-binding protein"/>
    <property type="match status" value="1"/>
</dbReference>
<evidence type="ECO:0000256" key="2">
    <source>
        <dbReference type="ARBA" id="ARBA00004193"/>
    </source>
</evidence>
<proteinExistence type="inferred from homology"/>
<dbReference type="InterPro" id="IPR024370">
    <property type="entry name" value="PBP_domain"/>
</dbReference>
<evidence type="ECO:0000256" key="1">
    <source>
        <dbReference type="ARBA" id="ARBA00002841"/>
    </source>
</evidence>
<dbReference type="NCBIfam" id="TIGR02136">
    <property type="entry name" value="ptsS_2"/>
    <property type="match status" value="1"/>
</dbReference>
<keyword evidence="11 12" id="KW-0449">Lipoprotein</keyword>
<evidence type="ECO:0000256" key="9">
    <source>
        <dbReference type="ARBA" id="ARBA00023136"/>
    </source>
</evidence>
<keyword evidence="9" id="KW-0472">Membrane</keyword>
<evidence type="ECO:0000256" key="10">
    <source>
        <dbReference type="ARBA" id="ARBA00023139"/>
    </source>
</evidence>